<keyword evidence="1" id="KW-0472">Membrane</keyword>
<dbReference type="EMBL" id="CAFBNE010000030">
    <property type="protein sequence ID" value="CAB4945444.1"/>
    <property type="molecule type" value="Genomic_DNA"/>
</dbReference>
<proteinExistence type="predicted"/>
<evidence type="ECO:0000256" key="1">
    <source>
        <dbReference type="SAM" id="Phobius"/>
    </source>
</evidence>
<feature type="transmembrane region" description="Helical" evidence="1">
    <location>
        <begin position="65"/>
        <end position="86"/>
    </location>
</feature>
<sequence>MSAPAPQRPQFGWYRSGAGIRRIPEASPRGMSDSAWTITSRIIAGLLLYTGVGWLLSLWLGHQQVFMAVGALVGLGLSYTLVFTGLAREARREAASAGDDQGIVQ</sequence>
<accession>A0A6J7JTA1</accession>
<keyword evidence="1" id="KW-1133">Transmembrane helix</keyword>
<reference evidence="2" key="1">
    <citation type="submission" date="2020-05" db="EMBL/GenBank/DDBJ databases">
        <authorList>
            <person name="Chiriac C."/>
            <person name="Salcher M."/>
            <person name="Ghai R."/>
            <person name="Kavagutti S V."/>
        </authorList>
    </citation>
    <scope>NUCLEOTIDE SEQUENCE</scope>
</reference>
<evidence type="ECO:0000313" key="2">
    <source>
        <dbReference type="EMBL" id="CAB4945444.1"/>
    </source>
</evidence>
<keyword evidence="1" id="KW-0812">Transmembrane</keyword>
<dbReference type="AlphaFoldDB" id="A0A6J7JTA1"/>
<organism evidence="2">
    <name type="scientific">freshwater metagenome</name>
    <dbReference type="NCBI Taxonomy" id="449393"/>
    <lineage>
        <taxon>unclassified sequences</taxon>
        <taxon>metagenomes</taxon>
        <taxon>ecological metagenomes</taxon>
    </lineage>
</organism>
<name>A0A6J7JTA1_9ZZZZ</name>
<feature type="transmembrane region" description="Helical" evidence="1">
    <location>
        <begin position="38"/>
        <end position="59"/>
    </location>
</feature>
<protein>
    <submittedName>
        <fullName evidence="2">Unannotated protein</fullName>
    </submittedName>
</protein>
<gene>
    <name evidence="2" type="ORF">UFOPK3772_01203</name>
</gene>